<evidence type="ECO:0000313" key="2">
    <source>
        <dbReference type="Proteomes" id="UP000072660"/>
    </source>
</evidence>
<dbReference type="PIRSF" id="PIRSF034585">
    <property type="entry name" value="SrfB"/>
    <property type="match status" value="1"/>
</dbReference>
<name>A0A139STV3_9GAMM</name>
<dbReference type="Pfam" id="PF07520">
    <property type="entry name" value="SrfB"/>
    <property type="match status" value="1"/>
</dbReference>
<keyword evidence="2" id="KW-1185">Reference proteome</keyword>
<dbReference type="InterPro" id="IPR009216">
    <property type="entry name" value="Virulence_factor_SrfB"/>
</dbReference>
<dbReference type="InterPro" id="IPR043129">
    <property type="entry name" value="ATPase_NBD"/>
</dbReference>
<dbReference type="EMBL" id="LSZO01000157">
    <property type="protein sequence ID" value="KXU38006.1"/>
    <property type="molecule type" value="Genomic_DNA"/>
</dbReference>
<evidence type="ECO:0000313" key="1">
    <source>
        <dbReference type="EMBL" id="KXU38006.1"/>
    </source>
</evidence>
<gene>
    <name evidence="1" type="ORF">AXE65_00340</name>
</gene>
<sequence length="992" mass="111414">MFAQKMDYEERITLVMGSGVQFVDFVLQLDLRRQMPGEFVRPAPDAPLARLKYDERSNNFYHPAEPGKAVGADYSVALETSLSLLEGLWLPLPFFRFTPPRHFDAAGPLNWVRARLLALPEADVDGNTHCLTFAFDTRVLERREGTAYLAPSEADIRAGAAFALAHQSDEMGWFLDLGWVDGWLREVFCEQAKLPPLRMQPDDIEDECQQLYHQAHYLNFLHLLGTALSLPEVKLVSNQAKDLVPIAVDLVLDVGNSRTCGILIEDHPQESDGLSKRYELCLRDLSQPEQVYPEPFESRVEFAQAVFGKDHWSARSGLRDAFQWPTIARIGREAGRLASRRRGTEGSTGLSSPKRYLWDEDGYGPGWRFNCAYVKTDIEPHATAAPVASLINDKGQALYSLPPDDRMPVFHPHYSRSSLMCFMLCEVLAQALMQINSPAQRLRMSHSRVPRHLRSIILTVPPSMPKPEREIFAKSMEQAVGLVWKANGWHGADEPIQLSDESSRQSARPSLPQVHVQWDEATCAQVVYLFNETQNHFAGRPEEFFAAMRRAGRVQNNGLCIASIDIGGGTTDLVVSEYLLDEGQGSNVYIKPKQRFRDGFKLAGDDILLDVIALFILPALGSALQRFGLNNADALLSRLIGSEPLSVQEGVLRQQLTLQIFAPLGLALLKAYEHYDPLEEAVQFTGTFGELLPGDTPTADVLDYFASAVRRAAGSPPERFDILSVPLNVLLRRVHEAFISDRMNIAKPLKALCEVLDQYSADVLLLTGRPSRLPGVQALLRKFLPLPPSRIVPLNHYRTGGWYPFHKEGRIEDPKTTAAVGAMLCLLAHKLRLPNFFFRSTEFRAYSTLKFLGQIDNNNLIKEANVYFRDIDLDNPDYQLPDTTFEMRGTLRLGFRQLESERWAAAPLYVLSIENDKLRERVASQGLVLKVRLGIKPSRNQSEGSETFEFLGAESESGSVSRAHIRLRLNTLDDSGLAETHYWLDSGSVFRK</sequence>
<reference evidence="1 2" key="1">
    <citation type="submission" date="2016-02" db="EMBL/GenBank/DDBJ databases">
        <authorList>
            <person name="Wen L."/>
            <person name="He K."/>
            <person name="Yang H."/>
        </authorList>
    </citation>
    <scope>NUCLEOTIDE SEQUENCE [LARGE SCALE GENOMIC DNA]</scope>
    <source>
        <strain evidence="1 2">CV58</strain>
    </source>
</reference>
<dbReference type="OrthoDB" id="5437169at2"/>
<organism evidence="1 2">
    <name type="scientific">Ventosimonas gracilis</name>
    <dbReference type="NCBI Taxonomy" id="1680762"/>
    <lineage>
        <taxon>Bacteria</taxon>
        <taxon>Pseudomonadati</taxon>
        <taxon>Pseudomonadota</taxon>
        <taxon>Gammaproteobacteria</taxon>
        <taxon>Pseudomonadales</taxon>
        <taxon>Ventosimonadaceae</taxon>
        <taxon>Ventosimonas</taxon>
    </lineage>
</organism>
<dbReference type="AlphaFoldDB" id="A0A139STV3"/>
<dbReference type="Proteomes" id="UP000072660">
    <property type="component" value="Unassembled WGS sequence"/>
</dbReference>
<proteinExistence type="predicted"/>
<dbReference type="RefSeq" id="WP_068390280.1">
    <property type="nucleotide sequence ID" value="NZ_LSZO01000157.1"/>
</dbReference>
<protein>
    <submittedName>
        <fullName evidence="1">Virulence factor SrfB</fullName>
    </submittedName>
</protein>
<dbReference type="SUPFAM" id="SSF53067">
    <property type="entry name" value="Actin-like ATPase domain"/>
    <property type="match status" value="1"/>
</dbReference>
<accession>A0A139STV3</accession>
<comment type="caution">
    <text evidence="1">The sequence shown here is derived from an EMBL/GenBank/DDBJ whole genome shotgun (WGS) entry which is preliminary data.</text>
</comment>